<dbReference type="Gene3D" id="1.25.40.10">
    <property type="entry name" value="Tetratricopeptide repeat domain"/>
    <property type="match status" value="1"/>
</dbReference>
<proteinExistence type="predicted"/>
<dbReference type="OrthoDB" id="8703429at2"/>
<evidence type="ECO:0000313" key="3">
    <source>
        <dbReference type="Proteomes" id="UP000284006"/>
    </source>
</evidence>
<dbReference type="InterPro" id="IPR011990">
    <property type="entry name" value="TPR-like_helical_dom_sf"/>
</dbReference>
<organism evidence="2 3">
    <name type="scientific">Massilia cavernae</name>
    <dbReference type="NCBI Taxonomy" id="2320864"/>
    <lineage>
        <taxon>Bacteria</taxon>
        <taxon>Pseudomonadati</taxon>
        <taxon>Pseudomonadota</taxon>
        <taxon>Betaproteobacteria</taxon>
        <taxon>Burkholderiales</taxon>
        <taxon>Oxalobacteraceae</taxon>
        <taxon>Telluria group</taxon>
        <taxon>Massilia</taxon>
    </lineage>
</organism>
<comment type="caution">
    <text evidence="2">The sequence shown here is derived from an EMBL/GenBank/DDBJ whole genome shotgun (WGS) entry which is preliminary data.</text>
</comment>
<dbReference type="SUPFAM" id="SSF81901">
    <property type="entry name" value="HCP-like"/>
    <property type="match status" value="1"/>
</dbReference>
<dbReference type="SMART" id="SM00671">
    <property type="entry name" value="SEL1"/>
    <property type="match status" value="1"/>
</dbReference>
<keyword evidence="3" id="KW-1185">Reference proteome</keyword>
<dbReference type="EMBL" id="QYUP01000094">
    <property type="protein sequence ID" value="RJG17822.1"/>
    <property type="molecule type" value="Genomic_DNA"/>
</dbReference>
<sequence>MKKYLFCLALLCSGAALAADDIATANALFAKKSYPQALQIYTRLANGGNVEAQQHLGEMYLYGEAGAVDLAKSEAWFTKAAAKGNKIAIASLEMMKKRAERRADIEYWTSKYDGTELKSGKYRCVAPRIPALSKQNDEIDGLGAKMTAWQDCYNNFVQNLNNSSPLTKLIPKDVADLMTKDEHEQAAKHLAGVLSRIAEDAKVSSKLVLADFAAWRDATDKYVSEHNAMVKDAKAR</sequence>
<reference evidence="2 3" key="1">
    <citation type="submission" date="2018-09" db="EMBL/GenBank/DDBJ databases">
        <authorList>
            <person name="Zhu H."/>
        </authorList>
    </citation>
    <scope>NUCLEOTIDE SEQUENCE [LARGE SCALE GENOMIC DNA]</scope>
    <source>
        <strain evidence="2 3">K1S02-61</strain>
    </source>
</reference>
<accession>A0A418XXY1</accession>
<dbReference type="RefSeq" id="WP_119810665.1">
    <property type="nucleotide sequence ID" value="NZ_QYUP01000094.1"/>
</dbReference>
<evidence type="ECO:0000313" key="2">
    <source>
        <dbReference type="EMBL" id="RJG17822.1"/>
    </source>
</evidence>
<dbReference type="Proteomes" id="UP000284006">
    <property type="component" value="Unassembled WGS sequence"/>
</dbReference>
<dbReference type="InterPro" id="IPR006597">
    <property type="entry name" value="Sel1-like"/>
</dbReference>
<dbReference type="AlphaFoldDB" id="A0A418XXY1"/>
<gene>
    <name evidence="2" type="ORF">D3872_10145</name>
</gene>
<evidence type="ECO:0000256" key="1">
    <source>
        <dbReference type="SAM" id="SignalP"/>
    </source>
</evidence>
<feature type="chain" id="PRO_5019058378" evidence="1">
    <location>
        <begin position="19"/>
        <end position="236"/>
    </location>
</feature>
<protein>
    <submittedName>
        <fullName evidence="2">Sel1 repeat family protein</fullName>
    </submittedName>
</protein>
<keyword evidence="1" id="KW-0732">Signal</keyword>
<feature type="signal peptide" evidence="1">
    <location>
        <begin position="1"/>
        <end position="18"/>
    </location>
</feature>
<name>A0A418XXY1_9BURK</name>